<feature type="compositionally biased region" description="Basic and acidic residues" evidence="17">
    <location>
        <begin position="1"/>
        <end position="11"/>
    </location>
</feature>
<keyword evidence="15" id="KW-1015">Disulfide bond</keyword>
<evidence type="ECO:0000256" key="18">
    <source>
        <dbReference type="SAM" id="Phobius"/>
    </source>
</evidence>
<feature type="binding site" evidence="14">
    <location>
        <position position="72"/>
    </location>
    <ligand>
        <name>Na(+)</name>
        <dbReference type="ChEBI" id="CHEBI:29101"/>
        <label>1</label>
    </ligand>
</feature>
<evidence type="ECO:0000256" key="5">
    <source>
        <dbReference type="ARBA" id="ARBA00022847"/>
    </source>
</evidence>
<feature type="region of interest" description="Disordered" evidence="17">
    <location>
        <begin position="1"/>
        <end position="32"/>
    </location>
</feature>
<dbReference type="InterPro" id="IPR000175">
    <property type="entry name" value="Na/ntran_symport"/>
</dbReference>
<dbReference type="OrthoDB" id="6581954at2759"/>
<evidence type="ECO:0000256" key="16">
    <source>
        <dbReference type="RuleBase" id="RU003732"/>
    </source>
</evidence>
<dbReference type="Pfam" id="PF00209">
    <property type="entry name" value="SNF"/>
    <property type="match status" value="2"/>
</dbReference>
<feature type="binding site" evidence="14">
    <location>
        <position position="415"/>
    </location>
    <ligand>
        <name>Na(+)</name>
        <dbReference type="ChEBI" id="CHEBI:29101"/>
        <label>1</label>
    </ligand>
</feature>
<evidence type="ECO:0000256" key="6">
    <source>
        <dbReference type="ARBA" id="ARBA00022970"/>
    </source>
</evidence>
<feature type="transmembrane region" description="Helical" evidence="18">
    <location>
        <begin position="350"/>
        <end position="368"/>
    </location>
</feature>
<keyword evidence="6" id="KW-0029">Amino-acid transport</keyword>
<feature type="transmembrane region" description="Helical" evidence="18">
    <location>
        <begin position="475"/>
        <end position="493"/>
    </location>
</feature>
<evidence type="ECO:0000256" key="12">
    <source>
        <dbReference type="ARBA" id="ARBA00023201"/>
    </source>
</evidence>
<feature type="binding site" evidence="14">
    <location>
        <position position="75"/>
    </location>
    <ligand>
        <name>Na(+)</name>
        <dbReference type="ChEBI" id="CHEBI:29101"/>
        <label>1</label>
    </ligand>
</feature>
<evidence type="ECO:0000256" key="14">
    <source>
        <dbReference type="PIRSR" id="PIRSR600175-1"/>
    </source>
</evidence>
<keyword evidence="12" id="KW-0739">Sodium transport</keyword>
<keyword evidence="7 18" id="KW-1133">Transmembrane helix</keyword>
<feature type="transmembrane region" description="Helical" evidence="18">
    <location>
        <begin position="326"/>
        <end position="344"/>
    </location>
</feature>
<keyword evidence="9" id="KW-0406">Ion transport</keyword>
<organism evidence="19">
    <name type="scientific">Cyprideis torosa</name>
    <dbReference type="NCBI Taxonomy" id="163714"/>
    <lineage>
        <taxon>Eukaryota</taxon>
        <taxon>Metazoa</taxon>
        <taxon>Ecdysozoa</taxon>
        <taxon>Arthropoda</taxon>
        <taxon>Crustacea</taxon>
        <taxon>Oligostraca</taxon>
        <taxon>Ostracoda</taxon>
        <taxon>Podocopa</taxon>
        <taxon>Podocopida</taxon>
        <taxon>Cytherocopina</taxon>
        <taxon>Cytheroidea</taxon>
        <taxon>Cytherideidae</taxon>
        <taxon>Cyprideis</taxon>
    </lineage>
</organism>
<evidence type="ECO:0000256" key="7">
    <source>
        <dbReference type="ARBA" id="ARBA00022989"/>
    </source>
</evidence>
<feature type="transmembrane region" description="Helical" evidence="18">
    <location>
        <begin position="397"/>
        <end position="419"/>
    </location>
</feature>
<dbReference type="SUPFAM" id="SSF161070">
    <property type="entry name" value="SNF-like"/>
    <property type="match status" value="1"/>
</dbReference>
<feature type="disulfide bond" evidence="15">
    <location>
        <begin position="177"/>
        <end position="191"/>
    </location>
</feature>
<dbReference type="PROSITE" id="PS50267">
    <property type="entry name" value="NA_NEUROTRAN_SYMP_3"/>
    <property type="match status" value="1"/>
</dbReference>
<protein>
    <recommendedName>
        <fullName evidence="16">Transporter</fullName>
    </recommendedName>
</protein>
<feature type="binding site" evidence="14">
    <location>
        <position position="79"/>
    </location>
    <ligand>
        <name>Na(+)</name>
        <dbReference type="ChEBI" id="CHEBI:29101"/>
        <label>1</label>
    </ligand>
</feature>
<evidence type="ECO:0000256" key="11">
    <source>
        <dbReference type="ARBA" id="ARBA00023180"/>
    </source>
</evidence>
<evidence type="ECO:0000256" key="9">
    <source>
        <dbReference type="ARBA" id="ARBA00023065"/>
    </source>
</evidence>
<dbReference type="GO" id="GO:0005886">
    <property type="term" value="C:plasma membrane"/>
    <property type="evidence" value="ECO:0007669"/>
    <property type="project" value="TreeGrafter"/>
</dbReference>
<dbReference type="PANTHER" id="PTHR11616">
    <property type="entry name" value="SODIUM/CHLORIDE DEPENDENT TRANSPORTER"/>
    <property type="match status" value="1"/>
</dbReference>
<dbReference type="AlphaFoldDB" id="A0A7R8WDH5"/>
<feature type="binding site" evidence="14">
    <location>
        <position position="74"/>
    </location>
    <ligand>
        <name>Na(+)</name>
        <dbReference type="ChEBI" id="CHEBI:29101"/>
        <label>1</label>
    </ligand>
</feature>
<evidence type="ECO:0000256" key="13">
    <source>
        <dbReference type="ARBA" id="ARBA00037785"/>
    </source>
</evidence>
<comment type="similarity">
    <text evidence="2 16">Belongs to the sodium:neurotransmitter symporter (SNF) (TC 2.A.22) family.</text>
</comment>
<dbReference type="GO" id="GO:0089718">
    <property type="term" value="P:amino acid import across plasma membrane"/>
    <property type="evidence" value="ECO:0007669"/>
    <property type="project" value="TreeGrafter"/>
</dbReference>
<dbReference type="Gene3D" id="3.60.10.10">
    <property type="entry name" value="Endonuclease/exonuclease/phosphatase"/>
    <property type="match status" value="1"/>
</dbReference>
<name>A0A7R8WDH5_9CRUS</name>
<keyword evidence="8 14" id="KW-0915">Sodium</keyword>
<evidence type="ECO:0000256" key="10">
    <source>
        <dbReference type="ARBA" id="ARBA00023136"/>
    </source>
</evidence>
<dbReference type="GO" id="GO:0015179">
    <property type="term" value="F:L-amino acid transmembrane transporter activity"/>
    <property type="evidence" value="ECO:0007669"/>
    <property type="project" value="TreeGrafter"/>
</dbReference>
<proteinExistence type="inferred from homology"/>
<dbReference type="GO" id="GO:0005283">
    <property type="term" value="F:amino acid:sodium symporter activity"/>
    <property type="evidence" value="ECO:0007669"/>
    <property type="project" value="TreeGrafter"/>
</dbReference>
<comment type="subcellular location">
    <subcellularLocation>
        <location evidence="1">Membrane</location>
        <topology evidence="1">Multi-pass membrane protein</topology>
    </subcellularLocation>
</comment>
<keyword evidence="5 16" id="KW-0769">Symport</keyword>
<feature type="transmembrane region" description="Helical" evidence="18">
    <location>
        <begin position="296"/>
        <end position="319"/>
    </location>
</feature>
<feature type="transmembrane region" description="Helical" evidence="18">
    <location>
        <begin position="440"/>
        <end position="463"/>
    </location>
</feature>
<feature type="transmembrane region" description="Helical" evidence="18">
    <location>
        <begin position="555"/>
        <end position="576"/>
    </location>
</feature>
<evidence type="ECO:0000256" key="3">
    <source>
        <dbReference type="ARBA" id="ARBA00022448"/>
    </source>
</evidence>
<dbReference type="PRINTS" id="PR00176">
    <property type="entry name" value="NANEUSMPORT"/>
</dbReference>
<keyword evidence="10 18" id="KW-0472">Membrane</keyword>
<dbReference type="PROSITE" id="PS00610">
    <property type="entry name" value="NA_NEUROTRAN_SYMP_1"/>
    <property type="match status" value="1"/>
</dbReference>
<evidence type="ECO:0000256" key="17">
    <source>
        <dbReference type="SAM" id="MobiDB-lite"/>
    </source>
</evidence>
<evidence type="ECO:0000256" key="4">
    <source>
        <dbReference type="ARBA" id="ARBA00022692"/>
    </source>
</evidence>
<dbReference type="InterPro" id="IPR036691">
    <property type="entry name" value="Endo/exonu/phosph_ase_sf"/>
</dbReference>
<dbReference type="EMBL" id="OB661784">
    <property type="protein sequence ID" value="CAD7228974.1"/>
    <property type="molecule type" value="Genomic_DNA"/>
</dbReference>
<evidence type="ECO:0000256" key="8">
    <source>
        <dbReference type="ARBA" id="ARBA00023053"/>
    </source>
</evidence>
<feature type="transmembrane region" description="Helical" evidence="18">
    <location>
        <begin position="513"/>
        <end position="535"/>
    </location>
</feature>
<reference evidence="19" key="1">
    <citation type="submission" date="2020-11" db="EMBL/GenBank/DDBJ databases">
        <authorList>
            <person name="Tran Van P."/>
        </authorList>
    </citation>
    <scope>NUCLEOTIDE SEQUENCE</scope>
</reference>
<feature type="transmembrane region" description="Helical" evidence="18">
    <location>
        <begin position="87"/>
        <end position="110"/>
    </location>
</feature>
<sequence>MDKRGSIKTDRPPTAPTGSPSTIPDRQGTASDFTKEEIEEIEKIMREGQVKTDDSQRGHFGSRLEYIAATIGTAVGLGNVWRFPYMVYEYGGGAFFVPFLIMSLLVGLPVMVMEAWVGQYSGLSAVVAFRRMCPIARGMGWTHTLTPYFISFYYGNILALIMRYFVASIVSPGWSECGLSELGNTYNTKVCFTREQFEECREEEGNGMTFWNNSCVSGAVFCESNENICKDKGVSCATSKMAYANRSHCKNKSSTADEFNFVSYEDAIIYESPAQEYWKYQVTGIGDNASWGDYGALHWDILLCLMAVWLLTAAGIMWGAEILGKVMTIVGIIPFFILIIMVVYTDTGMSVLSGFVVFMVLGYYAFTLGKEVSEIVASGFSLAFIAFPEATNKMPWGPMWAAFFFLLLFLIGINSNFAFLEAMVGSVTDEFPPLLKRKKLLSGGFALLSFVCGISMTFDGGIMMMELIDTSTGQLLILNCLMENIVLIFIFGYSEFEEACEEMFMGMNIVLKWYLRITLCFITPLLLTWGCVWTFVGYENPHYEDYYFEWPLALLWWLMYAFILAPTIILGIYELVNTVWVKQQSWKQVFRVDPQWGPAVDAIQKEMAMGVMDDETKEYVMLTIGKAIRRNKERYKQLNIEGWTSTKKGILEELAKRNACQIVLLQETNQHGAEKLKPNGFILADHIRSKYHGKATFVQKVVPFATGKSEQDSTEWITIQVENTQVTNVYPPRQPHLGCRFQQQTRKLGIP</sequence>
<evidence type="ECO:0000313" key="19">
    <source>
        <dbReference type="EMBL" id="CAD7228974.1"/>
    </source>
</evidence>
<keyword evidence="4 16" id="KW-0812">Transmembrane</keyword>
<feature type="compositionally biased region" description="Polar residues" evidence="17">
    <location>
        <begin position="16"/>
        <end position="32"/>
    </location>
</feature>
<evidence type="ECO:0000256" key="2">
    <source>
        <dbReference type="ARBA" id="ARBA00006459"/>
    </source>
</evidence>
<evidence type="ECO:0000256" key="15">
    <source>
        <dbReference type="PIRSR" id="PIRSR600175-2"/>
    </source>
</evidence>
<accession>A0A7R8WDH5</accession>
<dbReference type="GO" id="GO:0046872">
    <property type="term" value="F:metal ion binding"/>
    <property type="evidence" value="ECO:0007669"/>
    <property type="project" value="UniProtKB-KW"/>
</dbReference>
<dbReference type="PANTHER" id="PTHR11616:SF321">
    <property type="entry name" value="SODIUM-DEPENDENT NUTRIENT AMINO ACID TRANSPORTER 1-RELATED"/>
    <property type="match status" value="1"/>
</dbReference>
<feature type="transmembrane region" description="Helical" evidence="18">
    <location>
        <begin position="145"/>
        <end position="166"/>
    </location>
</feature>
<keyword evidence="11" id="KW-0325">Glycoprotein</keyword>
<keyword evidence="3 16" id="KW-0813">Transport</keyword>
<dbReference type="InterPro" id="IPR037272">
    <property type="entry name" value="SNS_sf"/>
</dbReference>
<gene>
    <name evidence="19" type="ORF">CTOB1V02_LOCUS6849</name>
</gene>
<keyword evidence="14" id="KW-0479">Metal-binding</keyword>
<comment type="function">
    <text evidence="13">Unusual broad substrate spectrum amino acid:sodium cotransporter that promotes absorption of the D isomers of essential amino acids. Neutral amino acids are the preferred substrates, especially methionine and phenylalanine.</text>
</comment>
<evidence type="ECO:0000256" key="1">
    <source>
        <dbReference type="ARBA" id="ARBA00004141"/>
    </source>
</evidence>